<feature type="signal peptide" evidence="1">
    <location>
        <begin position="1"/>
        <end position="20"/>
    </location>
</feature>
<dbReference type="RefSeq" id="XP_018660124.1">
    <property type="nucleotide sequence ID" value="XM_018806654.1"/>
</dbReference>
<dbReference type="EMBL" id="JPDN02000036">
    <property type="protein sequence ID" value="PON22616.1"/>
    <property type="molecule type" value="Genomic_DNA"/>
</dbReference>
<reference evidence="3 4" key="1">
    <citation type="journal article" date="2016" name="Genome Announc.">
        <title>Draft Whole-Genome Sequence of Trichoderma gamsii T6085, a Promising Biocontrol Agent of Fusarium Head Blight on Wheat.</title>
        <authorList>
            <person name="Baroncelli R."/>
            <person name="Zapparata A."/>
            <person name="Piaggeschi G."/>
            <person name="Sarrocco S."/>
            <person name="Vannacci G."/>
        </authorList>
    </citation>
    <scope>NUCLEOTIDE SEQUENCE [LARGE SCALE GENOMIC DNA]</scope>
    <source>
        <strain evidence="3 4">T6085</strain>
    </source>
</reference>
<dbReference type="AlphaFoldDB" id="A0A0W7VKT4"/>
<accession>A0A0W7VKT4</accession>
<evidence type="ECO:0000313" key="5">
    <source>
        <dbReference type="Proteomes" id="UP000236546"/>
    </source>
</evidence>
<reference evidence="3" key="3">
    <citation type="submission" date="2017-08" db="EMBL/GenBank/DDBJ databases">
        <title>Trichoderma gamsii strain T6085, whole genome shotgun sequencing project.</title>
        <authorList>
            <person name="Baroncelli R."/>
        </authorList>
    </citation>
    <scope>NUCLEOTIDE SEQUENCE</scope>
    <source>
        <strain evidence="3">T6085</strain>
    </source>
</reference>
<comment type="caution">
    <text evidence="2">The sequence shown here is derived from an EMBL/GenBank/DDBJ whole genome shotgun (WGS) entry which is preliminary data.</text>
</comment>
<dbReference type="PROSITE" id="PS51257">
    <property type="entry name" value="PROKAR_LIPOPROTEIN"/>
    <property type="match status" value="1"/>
</dbReference>
<evidence type="ECO:0000313" key="2">
    <source>
        <dbReference type="EMBL" id="PNP38549.1"/>
    </source>
</evidence>
<evidence type="ECO:0000313" key="4">
    <source>
        <dbReference type="Proteomes" id="UP000054821"/>
    </source>
</evidence>
<dbReference type="Proteomes" id="UP000054821">
    <property type="component" value="Unassembled WGS sequence"/>
</dbReference>
<dbReference type="OrthoDB" id="5332384at2759"/>
<evidence type="ECO:0000313" key="3">
    <source>
        <dbReference type="EMBL" id="PON22616.1"/>
    </source>
</evidence>
<organism evidence="2 5">
    <name type="scientific">Trichoderma gamsii</name>
    <dbReference type="NCBI Taxonomy" id="398673"/>
    <lineage>
        <taxon>Eukaryota</taxon>
        <taxon>Fungi</taxon>
        <taxon>Dikarya</taxon>
        <taxon>Ascomycota</taxon>
        <taxon>Pezizomycotina</taxon>
        <taxon>Sordariomycetes</taxon>
        <taxon>Hypocreomycetidae</taxon>
        <taxon>Hypocreales</taxon>
        <taxon>Hypocreaceae</taxon>
        <taxon>Trichoderma</taxon>
    </lineage>
</organism>
<proteinExistence type="predicted"/>
<dbReference type="EMBL" id="MTYH01000104">
    <property type="protein sequence ID" value="PNP38549.1"/>
    <property type="molecule type" value="Genomic_DNA"/>
</dbReference>
<keyword evidence="4" id="KW-1185">Reference proteome</keyword>
<name>A0A0W7VKT4_9HYPO</name>
<feature type="chain" id="PRO_5014528186" evidence="1">
    <location>
        <begin position="21"/>
        <end position="174"/>
    </location>
</feature>
<gene>
    <name evidence="3" type="ORF">TGAM01_v208505</name>
    <name evidence="2" type="ORF">TGAMA5MH_09630</name>
</gene>
<dbReference type="Proteomes" id="UP000236546">
    <property type="component" value="Unassembled WGS sequence"/>
</dbReference>
<sequence length="174" mass="18480">MKSVAAFSVIAAAMAGFTQACSTPGNFIVTFYGYPDNSPPGPGTAHNCGGRNFKAGGTGTYADPITIATAPGELNVCEIVYLPLLTKYGRYEDDCEQCQTDSNNGQPHIDIWTGSNSQNGGQNQINCENNLTFGGRYSIVRNPPTNYGVDTTPLFSAPNTCNTNHVYPSNPAHC</sequence>
<dbReference type="GeneID" id="29986737"/>
<keyword evidence="1" id="KW-0732">Signal</keyword>
<protein>
    <submittedName>
        <fullName evidence="2">Uncharacterized protein</fullName>
    </submittedName>
</protein>
<reference evidence="2 5" key="2">
    <citation type="submission" date="2017-02" db="EMBL/GenBank/DDBJ databases">
        <title>Genomes of Trichoderma spp. with biocontrol activity.</title>
        <authorList>
            <person name="Gardiner D."/>
            <person name="Kazan K."/>
            <person name="Vos C."/>
            <person name="Harvey P."/>
        </authorList>
    </citation>
    <scope>NUCLEOTIDE SEQUENCE [LARGE SCALE GENOMIC DNA]</scope>
    <source>
        <strain evidence="2 5">A5MH</strain>
    </source>
</reference>
<evidence type="ECO:0000256" key="1">
    <source>
        <dbReference type="SAM" id="SignalP"/>
    </source>
</evidence>